<dbReference type="GO" id="GO:0005789">
    <property type="term" value="C:endoplasmic reticulum membrane"/>
    <property type="evidence" value="ECO:0007669"/>
    <property type="project" value="UniProtKB-SubCell"/>
</dbReference>
<dbReference type="Proteomes" id="UP000053259">
    <property type="component" value="Unassembled WGS sequence"/>
</dbReference>
<comment type="similarity">
    <text evidence="2">Belongs to the INSIG family.</text>
</comment>
<evidence type="ECO:0008006" key="11">
    <source>
        <dbReference type="Google" id="ProtNLM"/>
    </source>
</evidence>
<dbReference type="RefSeq" id="XP_016211540.1">
    <property type="nucleotide sequence ID" value="XM_016360554.1"/>
</dbReference>
<dbReference type="HOGENOM" id="CLU_039316_1_0_1"/>
<protein>
    <recommendedName>
        <fullName evidence="11">Insulin-induced protein</fullName>
    </recommendedName>
</protein>
<keyword evidence="3 8" id="KW-0812">Transmembrane</keyword>
<accession>A0A0D1XHG4</accession>
<gene>
    <name evidence="9" type="ORF">PV09_06854</name>
</gene>
<feature type="transmembrane region" description="Helical" evidence="8">
    <location>
        <begin position="203"/>
        <end position="221"/>
    </location>
</feature>
<feature type="transmembrane region" description="Helical" evidence="8">
    <location>
        <begin position="365"/>
        <end position="387"/>
    </location>
</feature>
<dbReference type="InParanoid" id="A0A0D1XHG4"/>
<evidence type="ECO:0000256" key="7">
    <source>
        <dbReference type="SAM" id="MobiDB-lite"/>
    </source>
</evidence>
<feature type="transmembrane region" description="Helical" evidence="8">
    <location>
        <begin position="304"/>
        <end position="321"/>
    </location>
</feature>
<organism evidence="9 10">
    <name type="scientific">Verruconis gallopava</name>
    <dbReference type="NCBI Taxonomy" id="253628"/>
    <lineage>
        <taxon>Eukaryota</taxon>
        <taxon>Fungi</taxon>
        <taxon>Dikarya</taxon>
        <taxon>Ascomycota</taxon>
        <taxon>Pezizomycotina</taxon>
        <taxon>Dothideomycetes</taxon>
        <taxon>Pleosporomycetidae</taxon>
        <taxon>Venturiales</taxon>
        <taxon>Sympoventuriaceae</taxon>
        <taxon>Verruconis</taxon>
    </lineage>
</organism>
<evidence type="ECO:0000313" key="10">
    <source>
        <dbReference type="Proteomes" id="UP000053259"/>
    </source>
</evidence>
<dbReference type="PANTHER" id="PTHR15301">
    <property type="entry name" value="INSULIN-INDUCED GENE 1"/>
    <property type="match status" value="1"/>
</dbReference>
<evidence type="ECO:0000256" key="1">
    <source>
        <dbReference type="ARBA" id="ARBA00004477"/>
    </source>
</evidence>
<evidence type="ECO:0000256" key="8">
    <source>
        <dbReference type="SAM" id="Phobius"/>
    </source>
</evidence>
<evidence type="ECO:0000256" key="6">
    <source>
        <dbReference type="ARBA" id="ARBA00023136"/>
    </source>
</evidence>
<dbReference type="VEuPathDB" id="FungiDB:PV09_06854"/>
<evidence type="ECO:0000256" key="4">
    <source>
        <dbReference type="ARBA" id="ARBA00022824"/>
    </source>
</evidence>
<reference evidence="9 10" key="1">
    <citation type="submission" date="2015-01" db="EMBL/GenBank/DDBJ databases">
        <title>The Genome Sequence of Ochroconis gallopava CBS43764.</title>
        <authorList>
            <consortium name="The Broad Institute Genomics Platform"/>
            <person name="Cuomo C."/>
            <person name="de Hoog S."/>
            <person name="Gorbushina A."/>
            <person name="Stielow B."/>
            <person name="Teixiera M."/>
            <person name="Abouelleil A."/>
            <person name="Chapman S.B."/>
            <person name="Priest M."/>
            <person name="Young S.K."/>
            <person name="Wortman J."/>
            <person name="Nusbaum C."/>
            <person name="Birren B."/>
        </authorList>
    </citation>
    <scope>NUCLEOTIDE SEQUENCE [LARGE SCALE GENOMIC DNA]</scope>
    <source>
        <strain evidence="9 10">CBS 43764</strain>
    </source>
</reference>
<evidence type="ECO:0000256" key="3">
    <source>
        <dbReference type="ARBA" id="ARBA00022692"/>
    </source>
</evidence>
<evidence type="ECO:0000313" key="9">
    <source>
        <dbReference type="EMBL" id="KIW01671.1"/>
    </source>
</evidence>
<comment type="subcellular location">
    <subcellularLocation>
        <location evidence="1">Endoplasmic reticulum membrane</location>
        <topology evidence="1">Multi-pass membrane protein</topology>
    </subcellularLocation>
</comment>
<feature type="region of interest" description="Disordered" evidence="7">
    <location>
        <begin position="1"/>
        <end position="46"/>
    </location>
</feature>
<feature type="compositionally biased region" description="Basic and acidic residues" evidence="7">
    <location>
        <begin position="105"/>
        <end position="131"/>
    </location>
</feature>
<keyword evidence="6 8" id="KW-0472">Membrane</keyword>
<keyword evidence="10" id="KW-1185">Reference proteome</keyword>
<evidence type="ECO:0000256" key="2">
    <source>
        <dbReference type="ARBA" id="ARBA00007475"/>
    </source>
</evidence>
<dbReference type="GeneID" id="27314827"/>
<feature type="region of interest" description="Disordered" evidence="7">
    <location>
        <begin position="76"/>
        <end position="153"/>
    </location>
</feature>
<feature type="compositionally biased region" description="Polar residues" evidence="7">
    <location>
        <begin position="20"/>
        <end position="37"/>
    </location>
</feature>
<dbReference type="EMBL" id="KN847553">
    <property type="protein sequence ID" value="KIW01671.1"/>
    <property type="molecule type" value="Genomic_DNA"/>
</dbReference>
<dbReference type="OrthoDB" id="205546at2759"/>
<sequence>MDSAQSSPPLLRPLPRRPFQLTSDSSNESSHATTTPHTGDAPELDDKGEMERTQSILNLTSSTLLGIYAPTGFDSVSQPQTPWGTGAETPAYRGSLDGYPSQRGGFREGELDERLLRDSLRRSGLDARRESTTTTTTRRGSVGAPSRGHPPRSAAGAALHAALRIAILFACGLAYGALVAHLHDHRQVVPVQMEGPDREGARYLVFWGVASVALGFVLPWVDGFAEEKLSGGTTKGLARAPPPAPASGLNAVEWNDVVRSVGAFIGVAYAIRKTPWSSPLQLSVTLAMVNPFLWYILDRTYAGFFLSTAIGFLGILGVLLLNPSWVPAPSHALLAHANVSSFTSIQHGVPVALENFLTHERVGSAIWIGSVFFCSCVCFGNIGRLLATAQQQRR</sequence>
<feature type="transmembrane region" description="Helical" evidence="8">
    <location>
        <begin position="280"/>
        <end position="297"/>
    </location>
</feature>
<keyword evidence="4" id="KW-0256">Endoplasmic reticulum</keyword>
<dbReference type="InterPro" id="IPR025929">
    <property type="entry name" value="INSIG_fam"/>
</dbReference>
<name>A0A0D1XHG4_9PEZI</name>
<dbReference type="Pfam" id="PF07281">
    <property type="entry name" value="INSIG"/>
    <property type="match status" value="1"/>
</dbReference>
<feature type="transmembrane region" description="Helical" evidence="8">
    <location>
        <begin position="161"/>
        <end position="182"/>
    </location>
</feature>
<evidence type="ECO:0000256" key="5">
    <source>
        <dbReference type="ARBA" id="ARBA00022989"/>
    </source>
</evidence>
<dbReference type="STRING" id="253628.A0A0D1XHG4"/>
<proteinExistence type="inferred from homology"/>
<dbReference type="AlphaFoldDB" id="A0A0D1XHG4"/>
<dbReference type="GO" id="GO:0016126">
    <property type="term" value="P:sterol biosynthetic process"/>
    <property type="evidence" value="ECO:0007669"/>
    <property type="project" value="TreeGrafter"/>
</dbReference>
<dbReference type="PANTHER" id="PTHR15301:SF3">
    <property type="entry name" value="PROTEIN NSG1-RELATED"/>
    <property type="match status" value="1"/>
</dbReference>
<keyword evidence="5 8" id="KW-1133">Transmembrane helix</keyword>